<protein>
    <submittedName>
        <fullName evidence="1">Uncharacterized protein</fullName>
    </submittedName>
</protein>
<dbReference type="EMBL" id="JAAALK010000285">
    <property type="protein sequence ID" value="KAG8065565.1"/>
    <property type="molecule type" value="Genomic_DNA"/>
</dbReference>
<comment type="caution">
    <text evidence="1">The sequence shown here is derived from an EMBL/GenBank/DDBJ whole genome shotgun (WGS) entry which is preliminary data.</text>
</comment>
<reference evidence="1" key="2">
    <citation type="submission" date="2021-02" db="EMBL/GenBank/DDBJ databases">
        <authorList>
            <person name="Kimball J.A."/>
            <person name="Haas M.W."/>
            <person name="Macchietto M."/>
            <person name="Kono T."/>
            <person name="Duquette J."/>
            <person name="Shao M."/>
        </authorList>
    </citation>
    <scope>NUCLEOTIDE SEQUENCE</scope>
    <source>
        <tissue evidence="1">Fresh leaf tissue</tissue>
    </source>
</reference>
<organism evidence="1 2">
    <name type="scientific">Zizania palustris</name>
    <name type="common">Northern wild rice</name>
    <dbReference type="NCBI Taxonomy" id="103762"/>
    <lineage>
        <taxon>Eukaryota</taxon>
        <taxon>Viridiplantae</taxon>
        <taxon>Streptophyta</taxon>
        <taxon>Embryophyta</taxon>
        <taxon>Tracheophyta</taxon>
        <taxon>Spermatophyta</taxon>
        <taxon>Magnoliopsida</taxon>
        <taxon>Liliopsida</taxon>
        <taxon>Poales</taxon>
        <taxon>Poaceae</taxon>
        <taxon>BOP clade</taxon>
        <taxon>Oryzoideae</taxon>
        <taxon>Oryzeae</taxon>
        <taxon>Zizaniinae</taxon>
        <taxon>Zizania</taxon>
    </lineage>
</organism>
<keyword evidence="2" id="KW-1185">Reference proteome</keyword>
<evidence type="ECO:0000313" key="2">
    <source>
        <dbReference type="Proteomes" id="UP000729402"/>
    </source>
</evidence>
<proteinExistence type="predicted"/>
<name>A0A8J5VFZ7_ZIZPA</name>
<dbReference type="Proteomes" id="UP000729402">
    <property type="component" value="Unassembled WGS sequence"/>
</dbReference>
<accession>A0A8J5VFZ7</accession>
<sequence>METGEKVSRFRGPLKWGLEDGFVMAIGKGSVKLTVKRRRWSGSRSLGPLWSPLEPSIWDASGLLWSRASGTPLIPFRALQSLSGALSENRFRVHPGAPFGVPFEVLFGGHFGVYFRVLFEAPLASSG</sequence>
<dbReference type="AlphaFoldDB" id="A0A8J5VFZ7"/>
<reference evidence="1" key="1">
    <citation type="journal article" date="2021" name="bioRxiv">
        <title>Whole Genome Assembly and Annotation of Northern Wild Rice, Zizania palustris L., Supports a Whole Genome Duplication in the Zizania Genus.</title>
        <authorList>
            <person name="Haas M."/>
            <person name="Kono T."/>
            <person name="Macchietto M."/>
            <person name="Millas R."/>
            <person name="McGilp L."/>
            <person name="Shao M."/>
            <person name="Duquette J."/>
            <person name="Hirsch C.N."/>
            <person name="Kimball J."/>
        </authorList>
    </citation>
    <scope>NUCLEOTIDE SEQUENCE</scope>
    <source>
        <tissue evidence="1">Fresh leaf tissue</tissue>
    </source>
</reference>
<evidence type="ECO:0000313" key="1">
    <source>
        <dbReference type="EMBL" id="KAG8065565.1"/>
    </source>
</evidence>
<gene>
    <name evidence="1" type="ORF">GUJ93_ZPchr0004g38481</name>
</gene>